<keyword evidence="2" id="KW-1185">Reference proteome</keyword>
<gene>
    <name evidence="1" type="ORF">O6H91_03G087000</name>
</gene>
<dbReference type="EMBL" id="CM055094">
    <property type="protein sequence ID" value="KAJ7562868.1"/>
    <property type="molecule type" value="Genomic_DNA"/>
</dbReference>
<name>A0ACC2E919_DIPCM</name>
<protein>
    <submittedName>
        <fullName evidence="1">Uncharacterized protein</fullName>
    </submittedName>
</protein>
<reference evidence="2" key="1">
    <citation type="journal article" date="2024" name="Proc. Natl. Acad. Sci. U.S.A.">
        <title>Extraordinary preservation of gene collinearity over three hundred million years revealed in homosporous lycophytes.</title>
        <authorList>
            <person name="Li C."/>
            <person name="Wickell D."/>
            <person name="Kuo L.Y."/>
            <person name="Chen X."/>
            <person name="Nie B."/>
            <person name="Liao X."/>
            <person name="Peng D."/>
            <person name="Ji J."/>
            <person name="Jenkins J."/>
            <person name="Williams M."/>
            <person name="Shu S."/>
            <person name="Plott C."/>
            <person name="Barry K."/>
            <person name="Rajasekar S."/>
            <person name="Grimwood J."/>
            <person name="Han X."/>
            <person name="Sun S."/>
            <person name="Hou Z."/>
            <person name="He W."/>
            <person name="Dai G."/>
            <person name="Sun C."/>
            <person name="Schmutz J."/>
            <person name="Leebens-Mack J.H."/>
            <person name="Li F.W."/>
            <person name="Wang L."/>
        </authorList>
    </citation>
    <scope>NUCLEOTIDE SEQUENCE [LARGE SCALE GENOMIC DNA]</scope>
    <source>
        <strain evidence="2">cv. PW_Plant_1</strain>
    </source>
</reference>
<accession>A0ACC2E919</accession>
<evidence type="ECO:0000313" key="2">
    <source>
        <dbReference type="Proteomes" id="UP001162992"/>
    </source>
</evidence>
<evidence type="ECO:0000313" key="1">
    <source>
        <dbReference type="EMBL" id="KAJ7562868.1"/>
    </source>
</evidence>
<sequence>MAYCECGVNCTCSPCTCSKLKKTGESFCKCGSNCTCEPCTCAKPFATT</sequence>
<comment type="caution">
    <text evidence="1">The sequence shown here is derived from an EMBL/GenBank/DDBJ whole genome shotgun (WGS) entry which is preliminary data.</text>
</comment>
<organism evidence="1 2">
    <name type="scientific">Diphasiastrum complanatum</name>
    <name type="common">Issler's clubmoss</name>
    <name type="synonym">Lycopodium complanatum</name>
    <dbReference type="NCBI Taxonomy" id="34168"/>
    <lineage>
        <taxon>Eukaryota</taxon>
        <taxon>Viridiplantae</taxon>
        <taxon>Streptophyta</taxon>
        <taxon>Embryophyta</taxon>
        <taxon>Tracheophyta</taxon>
        <taxon>Lycopodiopsida</taxon>
        <taxon>Lycopodiales</taxon>
        <taxon>Lycopodiaceae</taxon>
        <taxon>Lycopodioideae</taxon>
        <taxon>Diphasiastrum</taxon>
    </lineage>
</organism>
<proteinExistence type="predicted"/>
<dbReference type="Proteomes" id="UP001162992">
    <property type="component" value="Chromosome 3"/>
</dbReference>